<sequence length="211" mass="23779">ENLNGFVTNSQIGTRNPITYYETTQPDAPTSATITFRVPSERLDEAITHIKSISNKVFSESVTGQDVTEEYTDLAARLTNLQAAESQLLELYERSGTIEEILKVQQQITNIRGQIEQTQGRIQYLNQSAQLSSVTVSLTEKEIDPIVGDEDWTPTTAIRQAVRDLITFGQDLIDTIVYLAIRWGAFALLAYLIWRWYQSKTANSSPKKTTK</sequence>
<dbReference type="InterPro" id="IPR025645">
    <property type="entry name" value="DUF4349"/>
</dbReference>
<dbReference type="EMBL" id="JAGQKY010000057">
    <property type="protein sequence ID" value="MCA9397521.1"/>
    <property type="molecule type" value="Genomic_DNA"/>
</dbReference>
<keyword evidence="1" id="KW-1133">Transmembrane helix</keyword>
<keyword evidence="1" id="KW-0812">Transmembrane</keyword>
<accession>A0A955LWJ7</accession>
<keyword evidence="1" id="KW-0472">Membrane</keyword>
<evidence type="ECO:0000259" key="2">
    <source>
        <dbReference type="Pfam" id="PF14257"/>
    </source>
</evidence>
<proteinExistence type="predicted"/>
<dbReference type="Pfam" id="PF14257">
    <property type="entry name" value="DUF4349"/>
    <property type="match status" value="1"/>
</dbReference>
<protein>
    <submittedName>
        <fullName evidence="3">DUF4349 domain-containing protein</fullName>
    </submittedName>
</protein>
<evidence type="ECO:0000256" key="1">
    <source>
        <dbReference type="SAM" id="Phobius"/>
    </source>
</evidence>
<comment type="caution">
    <text evidence="3">The sequence shown here is derived from an EMBL/GenBank/DDBJ whole genome shotgun (WGS) entry which is preliminary data.</text>
</comment>
<feature type="transmembrane region" description="Helical" evidence="1">
    <location>
        <begin position="176"/>
        <end position="197"/>
    </location>
</feature>
<dbReference type="AlphaFoldDB" id="A0A955LWJ7"/>
<organism evidence="3 4">
    <name type="scientific">candidate division WWE3 bacterium</name>
    <dbReference type="NCBI Taxonomy" id="2053526"/>
    <lineage>
        <taxon>Bacteria</taxon>
        <taxon>Katanobacteria</taxon>
    </lineage>
</organism>
<gene>
    <name evidence="3" type="ORF">KC573_01720</name>
</gene>
<feature type="non-terminal residue" evidence="3">
    <location>
        <position position="1"/>
    </location>
</feature>
<name>A0A955LWJ7_UNCKA</name>
<evidence type="ECO:0000313" key="3">
    <source>
        <dbReference type="EMBL" id="MCA9397521.1"/>
    </source>
</evidence>
<reference evidence="3" key="2">
    <citation type="journal article" date="2021" name="Microbiome">
        <title>Successional dynamics and alternative stable states in a saline activated sludge microbial community over 9 years.</title>
        <authorList>
            <person name="Wang Y."/>
            <person name="Ye J."/>
            <person name="Ju F."/>
            <person name="Liu L."/>
            <person name="Boyd J.A."/>
            <person name="Deng Y."/>
            <person name="Parks D.H."/>
            <person name="Jiang X."/>
            <person name="Yin X."/>
            <person name="Woodcroft B.J."/>
            <person name="Tyson G.W."/>
            <person name="Hugenholtz P."/>
            <person name="Polz M.F."/>
            <person name="Zhang T."/>
        </authorList>
    </citation>
    <scope>NUCLEOTIDE SEQUENCE</scope>
    <source>
        <strain evidence="3">HKST-UBA02</strain>
    </source>
</reference>
<feature type="domain" description="DUF4349" evidence="2">
    <location>
        <begin position="3"/>
        <end position="195"/>
    </location>
</feature>
<evidence type="ECO:0000313" key="4">
    <source>
        <dbReference type="Proteomes" id="UP000699691"/>
    </source>
</evidence>
<dbReference type="Proteomes" id="UP000699691">
    <property type="component" value="Unassembled WGS sequence"/>
</dbReference>
<reference evidence="3" key="1">
    <citation type="submission" date="2020-04" db="EMBL/GenBank/DDBJ databases">
        <authorList>
            <person name="Zhang T."/>
        </authorList>
    </citation>
    <scope>NUCLEOTIDE SEQUENCE</scope>
    <source>
        <strain evidence="3">HKST-UBA02</strain>
    </source>
</reference>